<evidence type="ECO:0000313" key="2">
    <source>
        <dbReference type="EMBL" id="DAD72370.1"/>
    </source>
</evidence>
<dbReference type="Pfam" id="PF04965">
    <property type="entry name" value="GPW_gp25"/>
    <property type="match status" value="1"/>
</dbReference>
<feature type="domain" description="IraD/Gp25-like" evidence="1">
    <location>
        <begin position="37"/>
        <end position="120"/>
    </location>
</feature>
<dbReference type="SUPFAM" id="SSF160719">
    <property type="entry name" value="gpW/gp25-like"/>
    <property type="match status" value="1"/>
</dbReference>
<dbReference type="EMBL" id="BK015898">
    <property type="protein sequence ID" value="DAD72370.1"/>
    <property type="molecule type" value="Genomic_DNA"/>
</dbReference>
<reference evidence="2" key="1">
    <citation type="journal article" date="2021" name="Proc. Natl. Acad. Sci. U.S.A.">
        <title>A Catalog of Tens of Thousands of Viruses from Human Metagenomes Reveals Hidden Associations with Chronic Diseases.</title>
        <authorList>
            <person name="Tisza M.J."/>
            <person name="Buck C.B."/>
        </authorList>
    </citation>
    <scope>NUCLEOTIDE SEQUENCE</scope>
    <source>
        <strain evidence="2">CtfJc17</strain>
    </source>
</reference>
<dbReference type="Gene3D" id="3.10.450.40">
    <property type="match status" value="1"/>
</dbReference>
<evidence type="ECO:0000259" key="1">
    <source>
        <dbReference type="Pfam" id="PF04965"/>
    </source>
</evidence>
<name>A0A8S5LR08_9CAUD</name>
<dbReference type="InterPro" id="IPR007048">
    <property type="entry name" value="IraD/Gp25-like"/>
</dbReference>
<accession>A0A8S5LR08</accession>
<organism evidence="2">
    <name type="scientific">Myoviridae sp. ctfJc17</name>
    <dbReference type="NCBI Taxonomy" id="2827612"/>
    <lineage>
        <taxon>Viruses</taxon>
        <taxon>Duplodnaviria</taxon>
        <taxon>Heunggongvirae</taxon>
        <taxon>Uroviricota</taxon>
        <taxon>Caudoviricetes</taxon>
    </lineage>
</organism>
<protein>
    <submittedName>
        <fullName evidence="2">Baseplate assembly protein</fullName>
    </submittedName>
</protein>
<sequence>MDNYFTDIIGKGVTFPIQLSRNEKGETGWYPVNGDLELVRNNINSILYYMIGQRFRQENFGNRLWECIEEPNSQALSFIIKEFIKTAIGIWEQRLTFKGIKVARVDAKVNIEVEYSINGTGSSQYLYLTYNNLDNSLNTK</sequence>
<proteinExistence type="predicted"/>